<keyword evidence="3" id="KW-1185">Reference proteome</keyword>
<proteinExistence type="predicted"/>
<dbReference type="EMBL" id="JAAXYH010000002">
    <property type="protein sequence ID" value="NMH64591.1"/>
    <property type="molecule type" value="Genomic_DNA"/>
</dbReference>
<comment type="caution">
    <text evidence="2">The sequence shown here is derived from an EMBL/GenBank/DDBJ whole genome shotgun (WGS) entry which is preliminary data.</text>
</comment>
<evidence type="ECO:0000313" key="2">
    <source>
        <dbReference type="EMBL" id="NMH64591.1"/>
    </source>
</evidence>
<evidence type="ECO:0000313" key="3">
    <source>
        <dbReference type="Proteomes" id="UP000737113"/>
    </source>
</evidence>
<dbReference type="AlphaFoldDB" id="A0A972FZ82"/>
<dbReference type="Proteomes" id="UP000737113">
    <property type="component" value="Unassembled WGS sequence"/>
</dbReference>
<keyword evidence="1" id="KW-0472">Membrane</keyword>
<evidence type="ECO:0000256" key="1">
    <source>
        <dbReference type="SAM" id="Phobius"/>
    </source>
</evidence>
<accession>A0A972FZ82</accession>
<feature type="transmembrane region" description="Helical" evidence="1">
    <location>
        <begin position="39"/>
        <end position="63"/>
    </location>
</feature>
<name>A0A972FZ82_9GAMM</name>
<keyword evidence="1" id="KW-1133">Transmembrane helix</keyword>
<gene>
    <name evidence="2" type="ORF">HC757_05335</name>
</gene>
<protein>
    <submittedName>
        <fullName evidence="2">Uncharacterized protein</fullName>
    </submittedName>
</protein>
<dbReference type="RefSeq" id="WP_169563257.1">
    <property type="nucleotide sequence ID" value="NZ_JAAXYH010000002.1"/>
</dbReference>
<sequence length="271" mass="30772">MKLHDRLLVAAFIASLVVVVVFELIAKDWPEWFHGGNEIASILVSLSLSCAAGCIIYYISAYIPTKQEEKKRVEDQIKIDEITSIRLKKILDSFSRILIVAHNSLPSYQEIMVLPISEEKFTNLTSNVKPSDAAVIGKPSKISGNSARPTMSIAEFISEEIESIKIESEKILRLEKYISSDLIKMLSDLEDVPIINNWKVLIDDKPMLINGVEYVSPSGPISNYFTYFKALDDVYKSFQKYMYQYSSTNSGRQYCIELDNYHKASCEQKIT</sequence>
<reference evidence="2" key="1">
    <citation type="submission" date="2020-04" db="EMBL/GenBank/DDBJ databases">
        <title>Description of Shewanella salipaludis sp. nov., isolated from a salt marsh.</title>
        <authorList>
            <person name="Park S."/>
            <person name="Yoon J.-H."/>
        </authorList>
    </citation>
    <scope>NUCLEOTIDE SEQUENCE</scope>
    <source>
        <strain evidence="2">SHSM-M6</strain>
    </source>
</reference>
<feature type="transmembrane region" description="Helical" evidence="1">
    <location>
        <begin position="7"/>
        <end position="27"/>
    </location>
</feature>
<organism evidence="2 3">
    <name type="scientific">Shewanella salipaludis</name>
    <dbReference type="NCBI Taxonomy" id="2723052"/>
    <lineage>
        <taxon>Bacteria</taxon>
        <taxon>Pseudomonadati</taxon>
        <taxon>Pseudomonadota</taxon>
        <taxon>Gammaproteobacteria</taxon>
        <taxon>Alteromonadales</taxon>
        <taxon>Shewanellaceae</taxon>
        <taxon>Shewanella</taxon>
    </lineage>
</organism>
<keyword evidence="1" id="KW-0812">Transmembrane</keyword>